<evidence type="ECO:0000313" key="4">
    <source>
        <dbReference type="Proteomes" id="UP000678499"/>
    </source>
</evidence>
<dbReference type="InterPro" id="IPR036591">
    <property type="entry name" value="YggU-like_sf"/>
</dbReference>
<dbReference type="SMART" id="SM01152">
    <property type="entry name" value="DUF167"/>
    <property type="match status" value="1"/>
</dbReference>
<feature type="region of interest" description="Disordered" evidence="2">
    <location>
        <begin position="1"/>
        <end position="25"/>
    </location>
</feature>
<name>A0A7R9BLP1_9CRUS</name>
<dbReference type="EMBL" id="CAJPEX010000591">
    <property type="protein sequence ID" value="CAG0916438.1"/>
    <property type="molecule type" value="Genomic_DNA"/>
</dbReference>
<dbReference type="AlphaFoldDB" id="A0A7R9BLP1"/>
<evidence type="ECO:0000313" key="3">
    <source>
        <dbReference type="EMBL" id="CAD7276286.1"/>
    </source>
</evidence>
<dbReference type="EMBL" id="OA882628">
    <property type="protein sequence ID" value="CAD7276286.1"/>
    <property type="molecule type" value="Genomic_DNA"/>
</dbReference>
<protein>
    <submittedName>
        <fullName evidence="3">Uncharacterized protein</fullName>
    </submittedName>
</protein>
<evidence type="ECO:0000256" key="2">
    <source>
        <dbReference type="SAM" id="MobiDB-lite"/>
    </source>
</evidence>
<feature type="compositionally biased region" description="Basic and acidic residues" evidence="2">
    <location>
        <begin position="1"/>
        <end position="17"/>
    </location>
</feature>
<dbReference type="PANTHER" id="PTHR13420">
    <property type="entry name" value="UPF0235 PROTEIN C15ORF40"/>
    <property type="match status" value="1"/>
</dbReference>
<dbReference type="InterPro" id="IPR003746">
    <property type="entry name" value="DUF167"/>
</dbReference>
<dbReference type="HAMAP" id="MF_00634">
    <property type="entry name" value="UPF0235"/>
    <property type="match status" value="1"/>
</dbReference>
<dbReference type="GO" id="GO:0005737">
    <property type="term" value="C:cytoplasm"/>
    <property type="evidence" value="ECO:0007669"/>
    <property type="project" value="TreeGrafter"/>
</dbReference>
<dbReference type="PANTHER" id="PTHR13420:SF7">
    <property type="entry name" value="UPF0235 PROTEIN C15ORF40"/>
    <property type="match status" value="1"/>
</dbReference>
<gene>
    <name evidence="3" type="ORF">NMOB1V02_LOCUS4057</name>
</gene>
<dbReference type="SUPFAM" id="SSF69786">
    <property type="entry name" value="YggU-like"/>
    <property type="match status" value="1"/>
</dbReference>
<comment type="similarity">
    <text evidence="1">Belongs to the UPF0235 family.</text>
</comment>
<dbReference type="NCBIfam" id="TIGR00251">
    <property type="entry name" value="DUF167 family protein"/>
    <property type="match status" value="1"/>
</dbReference>
<sequence>MGPKKSDQKSGAAERNRAAGNSHTRAVSCGCVTQKGNAVVVSVFAKPGASLNKVTDLTDEAVHIQVAAPPVDGEANAELSKYLAKVLNVRKSDVSLERGGRGRQKIFEVQNVSAEYVSATLRNSRD</sequence>
<keyword evidence="4" id="KW-1185">Reference proteome</keyword>
<accession>A0A7R9BLP1</accession>
<organism evidence="3">
    <name type="scientific">Notodromas monacha</name>
    <dbReference type="NCBI Taxonomy" id="399045"/>
    <lineage>
        <taxon>Eukaryota</taxon>
        <taxon>Metazoa</taxon>
        <taxon>Ecdysozoa</taxon>
        <taxon>Arthropoda</taxon>
        <taxon>Crustacea</taxon>
        <taxon>Oligostraca</taxon>
        <taxon>Ostracoda</taxon>
        <taxon>Podocopa</taxon>
        <taxon>Podocopida</taxon>
        <taxon>Cypridocopina</taxon>
        <taxon>Cypridoidea</taxon>
        <taxon>Cyprididae</taxon>
        <taxon>Notodromas</taxon>
    </lineage>
</organism>
<evidence type="ECO:0000256" key="1">
    <source>
        <dbReference type="ARBA" id="ARBA00010364"/>
    </source>
</evidence>
<dbReference type="OrthoDB" id="244097at2759"/>
<proteinExistence type="inferred from homology"/>
<dbReference type="Proteomes" id="UP000678499">
    <property type="component" value="Unassembled WGS sequence"/>
</dbReference>
<reference evidence="3" key="1">
    <citation type="submission" date="2020-11" db="EMBL/GenBank/DDBJ databases">
        <authorList>
            <person name="Tran Van P."/>
        </authorList>
    </citation>
    <scope>NUCLEOTIDE SEQUENCE</scope>
</reference>
<dbReference type="Pfam" id="PF02594">
    <property type="entry name" value="DUF167"/>
    <property type="match status" value="1"/>
</dbReference>
<dbReference type="Gene3D" id="3.30.1200.10">
    <property type="entry name" value="YggU-like"/>
    <property type="match status" value="1"/>
</dbReference>